<dbReference type="PROSITE" id="PS00018">
    <property type="entry name" value="EF_HAND_1"/>
    <property type="match status" value="1"/>
</dbReference>
<keyword evidence="2" id="KW-0812">Transmembrane</keyword>
<dbReference type="AlphaFoldDB" id="A0A7S0IPG1"/>
<evidence type="ECO:0008006" key="4">
    <source>
        <dbReference type="Google" id="ProtNLM"/>
    </source>
</evidence>
<feature type="region of interest" description="Disordered" evidence="1">
    <location>
        <begin position="45"/>
        <end position="75"/>
    </location>
</feature>
<reference evidence="3" key="1">
    <citation type="submission" date="2021-01" db="EMBL/GenBank/DDBJ databases">
        <authorList>
            <person name="Corre E."/>
            <person name="Pelletier E."/>
            <person name="Niang G."/>
            <person name="Scheremetjew M."/>
            <person name="Finn R."/>
            <person name="Kale V."/>
            <person name="Holt S."/>
            <person name="Cochrane G."/>
            <person name="Meng A."/>
            <person name="Brown T."/>
            <person name="Cohen L."/>
        </authorList>
    </citation>
    <scope>NUCLEOTIDE SEQUENCE</scope>
    <source>
        <strain evidence="3">RCC1130</strain>
    </source>
</reference>
<dbReference type="EMBL" id="HBER01006484">
    <property type="protein sequence ID" value="CAD8527985.1"/>
    <property type="molecule type" value="Transcribed_RNA"/>
</dbReference>
<dbReference type="InterPro" id="IPR018247">
    <property type="entry name" value="EF_Hand_1_Ca_BS"/>
</dbReference>
<name>A0A7S0IPG1_9EUKA</name>
<evidence type="ECO:0000313" key="3">
    <source>
        <dbReference type="EMBL" id="CAD8527985.1"/>
    </source>
</evidence>
<sequence length="324" mass="34774">MCSGCQERGRSCVSHQTPFQRTTMAAAASSEQLPVRLTRRWSAAANGLGPAPPRTYPERLNGPRSASAAERSGNAGGKAAQMAHATAVAADKCCRAGLNIVIDGVIKLIELIGTTGGAFGRLSPHVAQLTAGFLLGAFFLVGSFVLLHRMQTIMLEENARAFELRQLDAQGQQELEITKMMVPFMRLPDGVGSTTAGLHYGNHNFSIEITASDEVVPDAKQDSAPRPVRSTCCPEPVCADGVRVFTEDEIARMRTCVRQELERHFGQFAEDEVAWGADSSGADADGSGAIEGAEVVRAMELSVPEMLLAVDDVRRVILQLSWCM</sequence>
<accession>A0A7S0IPG1</accession>
<gene>
    <name evidence="3" type="ORF">CLEP1334_LOCUS3206</name>
</gene>
<evidence type="ECO:0000256" key="1">
    <source>
        <dbReference type="SAM" id="MobiDB-lite"/>
    </source>
</evidence>
<keyword evidence="2" id="KW-1133">Transmembrane helix</keyword>
<proteinExistence type="predicted"/>
<feature type="transmembrane region" description="Helical" evidence="2">
    <location>
        <begin position="129"/>
        <end position="147"/>
    </location>
</feature>
<keyword evidence="2" id="KW-0472">Membrane</keyword>
<evidence type="ECO:0000256" key="2">
    <source>
        <dbReference type="SAM" id="Phobius"/>
    </source>
</evidence>
<protein>
    <recommendedName>
        <fullName evidence="4">EF-hand domain-containing protein</fullName>
    </recommendedName>
</protein>
<organism evidence="3">
    <name type="scientific">Calcidiscus leptoporus</name>
    <dbReference type="NCBI Taxonomy" id="127549"/>
    <lineage>
        <taxon>Eukaryota</taxon>
        <taxon>Haptista</taxon>
        <taxon>Haptophyta</taxon>
        <taxon>Prymnesiophyceae</taxon>
        <taxon>Coccolithales</taxon>
        <taxon>Calcidiscaceae</taxon>
        <taxon>Calcidiscus</taxon>
    </lineage>
</organism>